<name>A0A2P5BU83_TREOI</name>
<reference evidence="3" key="1">
    <citation type="submission" date="2016-06" db="EMBL/GenBank/DDBJ databases">
        <title>Parallel loss of symbiosis genes in relatives of nitrogen-fixing non-legume Parasponia.</title>
        <authorList>
            <person name="Van Velzen R."/>
            <person name="Holmer R."/>
            <person name="Bu F."/>
            <person name="Rutten L."/>
            <person name="Van Zeijl A."/>
            <person name="Liu W."/>
            <person name="Santuari L."/>
            <person name="Cao Q."/>
            <person name="Sharma T."/>
            <person name="Shen D."/>
            <person name="Roswanjaya Y."/>
            <person name="Wardhani T."/>
            <person name="Kalhor M.S."/>
            <person name="Jansen J."/>
            <person name="Van den Hoogen J."/>
            <person name="Gungor B."/>
            <person name="Hartog M."/>
            <person name="Hontelez J."/>
            <person name="Verver J."/>
            <person name="Yang W.-C."/>
            <person name="Schijlen E."/>
            <person name="Repin R."/>
            <person name="Schilthuizen M."/>
            <person name="Schranz E."/>
            <person name="Heidstra R."/>
            <person name="Miyata K."/>
            <person name="Fedorova E."/>
            <person name="Kohlen W."/>
            <person name="Bisseling T."/>
            <person name="Smit S."/>
            <person name="Geurts R."/>
        </authorList>
    </citation>
    <scope>NUCLEOTIDE SEQUENCE [LARGE SCALE GENOMIC DNA]</scope>
    <source>
        <strain evidence="3">cv. RG33-2</strain>
    </source>
</reference>
<dbReference type="Proteomes" id="UP000237000">
    <property type="component" value="Unassembled WGS sequence"/>
</dbReference>
<dbReference type="InParanoid" id="A0A2P5BU83"/>
<comment type="caution">
    <text evidence="2">The sequence shown here is derived from an EMBL/GenBank/DDBJ whole genome shotgun (WGS) entry which is preliminary data.</text>
</comment>
<protein>
    <submittedName>
        <fullName evidence="2">Uncharacterized protein</fullName>
    </submittedName>
</protein>
<evidence type="ECO:0000256" key="1">
    <source>
        <dbReference type="SAM" id="MobiDB-lite"/>
    </source>
</evidence>
<dbReference type="EMBL" id="JXTC01000461">
    <property type="protein sequence ID" value="PON52345.1"/>
    <property type="molecule type" value="Genomic_DNA"/>
</dbReference>
<evidence type="ECO:0000313" key="3">
    <source>
        <dbReference type="Proteomes" id="UP000237000"/>
    </source>
</evidence>
<dbReference type="AlphaFoldDB" id="A0A2P5BU83"/>
<feature type="region of interest" description="Disordered" evidence="1">
    <location>
        <begin position="119"/>
        <end position="144"/>
    </location>
</feature>
<gene>
    <name evidence="2" type="ORF">TorRG33x02_308730</name>
</gene>
<sequence length="215" mass="23795">MIDCPAAEQLVAAAFGGLSLDNVRIAEALAIRNEVSVAKSALVFGSWELEQNSLVVVNLLKEGTCNETELGLILMDVSLLCPLQIVKGNRMVPIRLLISFGLLAISDATKELYGPNPFPTTLNPQFTSPPRTHNPKENATFQRSSGRVRHGLWLSDFVIKIMKIEEGDHLTVTAQHRIRASRTLRRVQRAWRMRGGPIQIRVCKLQKKGGSQCSL</sequence>
<proteinExistence type="predicted"/>
<keyword evidence="3" id="KW-1185">Reference proteome</keyword>
<organism evidence="2 3">
    <name type="scientific">Trema orientale</name>
    <name type="common">Charcoal tree</name>
    <name type="synonym">Celtis orientalis</name>
    <dbReference type="NCBI Taxonomy" id="63057"/>
    <lineage>
        <taxon>Eukaryota</taxon>
        <taxon>Viridiplantae</taxon>
        <taxon>Streptophyta</taxon>
        <taxon>Embryophyta</taxon>
        <taxon>Tracheophyta</taxon>
        <taxon>Spermatophyta</taxon>
        <taxon>Magnoliopsida</taxon>
        <taxon>eudicotyledons</taxon>
        <taxon>Gunneridae</taxon>
        <taxon>Pentapetalae</taxon>
        <taxon>rosids</taxon>
        <taxon>fabids</taxon>
        <taxon>Rosales</taxon>
        <taxon>Cannabaceae</taxon>
        <taxon>Trema</taxon>
    </lineage>
</organism>
<accession>A0A2P5BU83</accession>
<evidence type="ECO:0000313" key="2">
    <source>
        <dbReference type="EMBL" id="PON52345.1"/>
    </source>
</evidence>